<proteinExistence type="predicted"/>
<dbReference type="InterPro" id="IPR010982">
    <property type="entry name" value="Lambda_DNA-bd_dom_sf"/>
</dbReference>
<organism evidence="3 4">
    <name type="scientific">Haloactinopolyspora alba</name>
    <dbReference type="NCBI Taxonomy" id="648780"/>
    <lineage>
        <taxon>Bacteria</taxon>
        <taxon>Bacillati</taxon>
        <taxon>Actinomycetota</taxon>
        <taxon>Actinomycetes</taxon>
        <taxon>Jiangellales</taxon>
        <taxon>Jiangellaceae</taxon>
        <taxon>Haloactinopolyspora</taxon>
    </lineage>
</organism>
<dbReference type="PRINTS" id="PR00364">
    <property type="entry name" value="DISEASERSIST"/>
</dbReference>
<keyword evidence="1" id="KW-0802">TPR repeat</keyword>
<dbReference type="AlphaFoldDB" id="A0A2P8DNA8"/>
<dbReference type="Pfam" id="PF00931">
    <property type="entry name" value="NB-ARC"/>
    <property type="match status" value="1"/>
</dbReference>
<feature type="domain" description="HTH cro/C1-type" evidence="2">
    <location>
        <begin position="14"/>
        <end position="69"/>
    </location>
</feature>
<dbReference type="InterPro" id="IPR002182">
    <property type="entry name" value="NB-ARC"/>
</dbReference>
<dbReference type="PANTHER" id="PTHR47691:SF3">
    <property type="entry name" value="HTH-TYPE TRANSCRIPTIONAL REGULATOR RV0890C-RELATED"/>
    <property type="match status" value="1"/>
</dbReference>
<dbReference type="Gene3D" id="3.40.50.300">
    <property type="entry name" value="P-loop containing nucleotide triphosphate hydrolases"/>
    <property type="match status" value="1"/>
</dbReference>
<dbReference type="SMART" id="SM00530">
    <property type="entry name" value="HTH_XRE"/>
    <property type="match status" value="1"/>
</dbReference>
<gene>
    <name evidence="3" type="ORF">CLV30_11966</name>
</gene>
<dbReference type="SMART" id="SM00028">
    <property type="entry name" value="TPR"/>
    <property type="match status" value="5"/>
</dbReference>
<comment type="caution">
    <text evidence="3">The sequence shown here is derived from an EMBL/GenBank/DDBJ whole genome shotgun (WGS) entry which is preliminary data.</text>
</comment>
<sequence>MSTVNGGDDFASLLRRHRASAGLSQEELAGRASLSADAVAALERGRRRAPRPLTVRLLASALNLDDGQWTEFVESLHGPAAGHAHEVHGPPMQADPLIGRVAELAELRGLLGDEQVRLLTLTGVGGVGKTRLAVAVADAVQPGLDDSVCWVSLADRPDGAEVTDAVAAALGVRPGSDGDELDTIAEQIGARRVLLVLDNSEHVVGTCAQVATALLRRCPRLLIVVTSRELLRVPGEVVREVRPLPVPPSRAEPDEIHDTDSVRLFLARAGAHGIQLPEDRLVHVSRVCRQVEGIPLAIELAAARVNVLTVEQIAAELTASSGILSGGSRTAHRRQQTIEAALDWSYALLDPAEREFFENVATFAGGWTLAAAQDVCCAETDHTCRARVLDLTGRLIDKSLIVVDREGAEARYGMYMVIRQYAENRLDDSGRRPEVELRHQRHLVHLAERAEAVLESGDQDGALRRLDTELDNLRVALGRAVSHGHGDDAVRLAGALWRYFYLRGTYAEGQDWLQTALQVAGEVTDPRQLPGRAKAMRGLGYLAFLQCDYDEALRRLDDALSLYQRAGDELGAALVLRHLGSVAREHGDYDRAMALHQHSREIYARRSDATGTAWSRHHLGFVSWLREDFEAAHEHATAALEHFQRVGEGEGVSWAHIDLGVIALYRGHLDAAEQFLHHALERAQRLGYREGVAWSLNQLGAVALRQQRPERAIQLLDESLAEHLEFGDRWRAASVLDALAAAATQRGDHTYAGFLLAAAAAARDAIGVPVPACERAAIKHTLRMVRDNLSAETLERVWAAGHATPLHAVADGYLPG</sequence>
<reference evidence="3 4" key="1">
    <citation type="submission" date="2018-03" db="EMBL/GenBank/DDBJ databases">
        <title>Genomic Encyclopedia of Archaeal and Bacterial Type Strains, Phase II (KMG-II): from individual species to whole genera.</title>
        <authorList>
            <person name="Goeker M."/>
        </authorList>
    </citation>
    <scope>NUCLEOTIDE SEQUENCE [LARGE SCALE GENOMIC DNA]</scope>
    <source>
        <strain evidence="3 4">DSM 45211</strain>
    </source>
</reference>
<dbReference type="EMBL" id="PYGE01000019">
    <property type="protein sequence ID" value="PSK98683.1"/>
    <property type="molecule type" value="Genomic_DNA"/>
</dbReference>
<dbReference type="PANTHER" id="PTHR47691">
    <property type="entry name" value="REGULATOR-RELATED"/>
    <property type="match status" value="1"/>
</dbReference>
<dbReference type="GO" id="GO:0003677">
    <property type="term" value="F:DNA binding"/>
    <property type="evidence" value="ECO:0007669"/>
    <property type="project" value="InterPro"/>
</dbReference>
<dbReference type="RefSeq" id="WP_205741023.1">
    <property type="nucleotide sequence ID" value="NZ_PYGE01000019.1"/>
</dbReference>
<dbReference type="SUPFAM" id="SSF48452">
    <property type="entry name" value="TPR-like"/>
    <property type="match status" value="1"/>
</dbReference>
<dbReference type="InterPro" id="IPR027417">
    <property type="entry name" value="P-loop_NTPase"/>
</dbReference>
<evidence type="ECO:0000313" key="3">
    <source>
        <dbReference type="EMBL" id="PSK98683.1"/>
    </source>
</evidence>
<dbReference type="InterPro" id="IPR001387">
    <property type="entry name" value="Cro/C1-type_HTH"/>
</dbReference>
<dbReference type="GO" id="GO:0043531">
    <property type="term" value="F:ADP binding"/>
    <property type="evidence" value="ECO:0007669"/>
    <property type="project" value="InterPro"/>
</dbReference>
<dbReference type="Pfam" id="PF13424">
    <property type="entry name" value="TPR_12"/>
    <property type="match status" value="2"/>
</dbReference>
<evidence type="ECO:0000313" key="4">
    <source>
        <dbReference type="Proteomes" id="UP000243528"/>
    </source>
</evidence>
<dbReference type="PROSITE" id="PS50005">
    <property type="entry name" value="TPR"/>
    <property type="match status" value="1"/>
</dbReference>
<dbReference type="PROSITE" id="PS50943">
    <property type="entry name" value="HTH_CROC1"/>
    <property type="match status" value="1"/>
</dbReference>
<dbReference type="CDD" id="cd00093">
    <property type="entry name" value="HTH_XRE"/>
    <property type="match status" value="1"/>
</dbReference>
<accession>A0A2P8DNA8</accession>
<evidence type="ECO:0000256" key="1">
    <source>
        <dbReference type="PROSITE-ProRule" id="PRU00339"/>
    </source>
</evidence>
<dbReference type="Gene3D" id="1.10.260.40">
    <property type="entry name" value="lambda repressor-like DNA-binding domains"/>
    <property type="match status" value="1"/>
</dbReference>
<name>A0A2P8DNA8_9ACTN</name>
<dbReference type="Pfam" id="PF13560">
    <property type="entry name" value="HTH_31"/>
    <property type="match status" value="1"/>
</dbReference>
<protein>
    <submittedName>
        <fullName evidence="3">Putative ATPase</fullName>
    </submittedName>
</protein>
<dbReference type="SUPFAM" id="SSF52540">
    <property type="entry name" value="P-loop containing nucleoside triphosphate hydrolases"/>
    <property type="match status" value="1"/>
</dbReference>
<dbReference type="InterPro" id="IPR011990">
    <property type="entry name" value="TPR-like_helical_dom_sf"/>
</dbReference>
<dbReference type="SUPFAM" id="SSF47413">
    <property type="entry name" value="lambda repressor-like DNA-binding domains"/>
    <property type="match status" value="1"/>
</dbReference>
<feature type="repeat" description="TPR" evidence="1">
    <location>
        <begin position="533"/>
        <end position="566"/>
    </location>
</feature>
<evidence type="ECO:0000259" key="2">
    <source>
        <dbReference type="PROSITE" id="PS50943"/>
    </source>
</evidence>
<keyword evidence="4" id="KW-1185">Reference proteome</keyword>
<dbReference type="Gene3D" id="1.25.40.10">
    <property type="entry name" value="Tetratricopeptide repeat domain"/>
    <property type="match status" value="1"/>
</dbReference>
<dbReference type="Proteomes" id="UP000243528">
    <property type="component" value="Unassembled WGS sequence"/>
</dbReference>
<dbReference type="InterPro" id="IPR019734">
    <property type="entry name" value="TPR_rpt"/>
</dbReference>